<feature type="domain" description="Orc1-like AAA ATPase" evidence="2">
    <location>
        <begin position="57"/>
        <end position="256"/>
    </location>
</feature>
<keyword evidence="3" id="KW-0418">Kinase</keyword>
<gene>
    <name evidence="3" type="ORF">SEMRO_945_G223170.1</name>
</gene>
<dbReference type="PANTHER" id="PTHR43642:SF1">
    <property type="entry name" value="HYBRID SIGNAL TRANSDUCTION HISTIDINE KINASE G"/>
    <property type="match status" value="1"/>
</dbReference>
<feature type="region of interest" description="Disordered" evidence="1">
    <location>
        <begin position="177"/>
        <end position="199"/>
    </location>
</feature>
<dbReference type="InterPro" id="IPR053159">
    <property type="entry name" value="Hybrid_Histidine_Kinase"/>
</dbReference>
<evidence type="ECO:0000313" key="3">
    <source>
        <dbReference type="EMBL" id="CAB9518569.1"/>
    </source>
</evidence>
<dbReference type="PANTHER" id="PTHR43642">
    <property type="entry name" value="HYBRID SIGNAL TRANSDUCTION HISTIDINE KINASE G"/>
    <property type="match status" value="1"/>
</dbReference>
<dbReference type="InterPro" id="IPR027417">
    <property type="entry name" value="P-loop_NTPase"/>
</dbReference>
<evidence type="ECO:0000259" key="2">
    <source>
        <dbReference type="Pfam" id="PF13191"/>
    </source>
</evidence>
<dbReference type="Pfam" id="PF13191">
    <property type="entry name" value="AAA_16"/>
    <property type="match status" value="1"/>
</dbReference>
<protein>
    <submittedName>
        <fullName evidence="3">Histidine kinase</fullName>
    </submittedName>
</protein>
<accession>A0A9N8EH87</accession>
<dbReference type="EMBL" id="CAICTM010000943">
    <property type="protein sequence ID" value="CAB9518569.1"/>
    <property type="molecule type" value="Genomic_DNA"/>
</dbReference>
<keyword evidence="3" id="KW-0808">Transferase</keyword>
<dbReference type="AlphaFoldDB" id="A0A9N8EH87"/>
<name>A0A9N8EH87_9STRA</name>
<dbReference type="InterPro" id="IPR041664">
    <property type="entry name" value="AAA_16"/>
</dbReference>
<reference evidence="3" key="1">
    <citation type="submission" date="2020-06" db="EMBL/GenBank/DDBJ databases">
        <authorList>
            <consortium name="Plant Systems Biology data submission"/>
        </authorList>
    </citation>
    <scope>NUCLEOTIDE SEQUENCE</scope>
    <source>
        <strain evidence="3">D6</strain>
    </source>
</reference>
<organism evidence="3 4">
    <name type="scientific">Seminavis robusta</name>
    <dbReference type="NCBI Taxonomy" id="568900"/>
    <lineage>
        <taxon>Eukaryota</taxon>
        <taxon>Sar</taxon>
        <taxon>Stramenopiles</taxon>
        <taxon>Ochrophyta</taxon>
        <taxon>Bacillariophyta</taxon>
        <taxon>Bacillariophyceae</taxon>
        <taxon>Bacillariophycidae</taxon>
        <taxon>Naviculales</taxon>
        <taxon>Naviculaceae</taxon>
        <taxon>Seminavis</taxon>
    </lineage>
</organism>
<dbReference type="SUPFAM" id="SSF52540">
    <property type="entry name" value="P-loop containing nucleoside triphosphate hydrolases"/>
    <property type="match status" value="1"/>
</dbReference>
<evidence type="ECO:0000256" key="1">
    <source>
        <dbReference type="SAM" id="MobiDB-lite"/>
    </source>
</evidence>
<feature type="compositionally biased region" description="Polar residues" evidence="1">
    <location>
        <begin position="1"/>
        <end position="18"/>
    </location>
</feature>
<dbReference type="Proteomes" id="UP001153069">
    <property type="component" value="Unassembled WGS sequence"/>
</dbReference>
<sequence>MPKQQRNNSVRSTSSNDGLPSSSCSPFRLPSRPRPLLSPHHRHLETTKLNLALALQVGRGEEMEGLQNAWMRVQLAGAAFEVFLVSGLAGTGKTLFCRQSKRDMEPEKTTDETQRRGFFVLQDKDLEFRESIMKDIHESSGSRTDMRLAVKLMPALAECLDDSAVLVDDGAGIWNATRETGLPEERSESSGGHDDTLARHQPLSASHTMILFGSLLKGFVLSSCYIVLFLDGIQWSDMASRELVRRILTDSRVQNVPLVAACRDNELTQQSPANSFLPNMIPENKKEATRISLQNLNEAQLTSLLVNLFAYSPSQDGNERVHALSKVILKKTGGDIFYIVQILELLQKQHLLFYDTLDNEWTWDLAAITLKANASENVVQFLTQVIENDLPGEVRAALAMPSCLGFVFHTKVLMLALQMSENGSSFFRENATTSDSLTDRAMFCQRLQDSLRYALEEGLIESISKDNTVFKWSHDMLLECCYSIMMEIQDVELLHLQIGRAMHRQRFMDEKEGDNFLFLTVVQLNRGSARIDQTSPNAMMSYI</sequence>
<feature type="compositionally biased region" description="Low complexity" evidence="1">
    <location>
        <begin position="19"/>
        <end position="38"/>
    </location>
</feature>
<evidence type="ECO:0000313" key="4">
    <source>
        <dbReference type="Proteomes" id="UP001153069"/>
    </source>
</evidence>
<feature type="region of interest" description="Disordered" evidence="1">
    <location>
        <begin position="1"/>
        <end position="41"/>
    </location>
</feature>
<proteinExistence type="predicted"/>
<feature type="compositionally biased region" description="Basic and acidic residues" evidence="1">
    <location>
        <begin position="181"/>
        <end position="198"/>
    </location>
</feature>
<keyword evidence="4" id="KW-1185">Reference proteome</keyword>
<comment type="caution">
    <text evidence="3">The sequence shown here is derived from an EMBL/GenBank/DDBJ whole genome shotgun (WGS) entry which is preliminary data.</text>
</comment>
<dbReference type="GO" id="GO:0016301">
    <property type="term" value="F:kinase activity"/>
    <property type="evidence" value="ECO:0007669"/>
    <property type="project" value="UniProtKB-KW"/>
</dbReference>
<dbReference type="OrthoDB" id="546632at2759"/>